<dbReference type="GO" id="GO:0006508">
    <property type="term" value="P:proteolysis"/>
    <property type="evidence" value="ECO:0007669"/>
    <property type="project" value="InterPro"/>
</dbReference>
<dbReference type="InterPro" id="IPR024079">
    <property type="entry name" value="MetalloPept_cat_dom_sf"/>
</dbReference>
<evidence type="ECO:0000313" key="11">
    <source>
        <dbReference type="EMBL" id="RJL06167.1"/>
    </source>
</evidence>
<comment type="caution">
    <text evidence="11">The sequence shown here is derived from an EMBL/GenBank/DDBJ whole genome shotgun (WGS) entry which is preliminary data.</text>
</comment>
<dbReference type="Pfam" id="PF00353">
    <property type="entry name" value="HemolysinCabind"/>
    <property type="match status" value="5"/>
</dbReference>
<reference evidence="11 12" key="1">
    <citation type="submission" date="2018-09" db="EMBL/GenBank/DDBJ databases">
        <title>Paracoccus onubensis nov. sp. a moderate halophilic bacterium isolated from Gruta de las Maravillas (Aracena, Spain).</title>
        <authorList>
            <person name="Jurado V."/>
            <person name="Gutierrez-Patricio S."/>
            <person name="Gonzalez-Pimentel J.L."/>
            <person name="Laiz L."/>
            <person name="Saiz-Jimenez C."/>
        </authorList>
    </citation>
    <scope>NUCLEOTIDE SEQUENCE [LARGE SCALE GENOMIC DNA]</scope>
    <source>
        <strain evidence="11 12">DSM 19484</strain>
    </source>
</reference>
<proteinExistence type="inferred from homology"/>
<keyword evidence="12" id="KW-1185">Reference proteome</keyword>
<dbReference type="PRINTS" id="PR00313">
    <property type="entry name" value="CABNDNGRPT"/>
</dbReference>
<keyword evidence="9" id="KW-0472">Membrane</keyword>
<dbReference type="PANTHER" id="PTHR38340:SF1">
    <property type="entry name" value="S-LAYER PROTEIN"/>
    <property type="match status" value="1"/>
</dbReference>
<dbReference type="Gene3D" id="2.150.10.10">
    <property type="entry name" value="Serralysin-like metalloprotease, C-terminal"/>
    <property type="match status" value="3"/>
</dbReference>
<dbReference type="EMBL" id="QZEV01000012">
    <property type="protein sequence ID" value="RJL06167.1"/>
    <property type="molecule type" value="Genomic_DNA"/>
</dbReference>
<dbReference type="GO" id="GO:0008237">
    <property type="term" value="F:metallopeptidase activity"/>
    <property type="evidence" value="ECO:0007669"/>
    <property type="project" value="InterPro"/>
</dbReference>
<dbReference type="GO" id="GO:0090729">
    <property type="term" value="F:toxin activity"/>
    <property type="evidence" value="ECO:0007669"/>
    <property type="project" value="UniProtKB-KW"/>
</dbReference>
<keyword evidence="6" id="KW-0800">Toxin</keyword>
<evidence type="ECO:0000256" key="5">
    <source>
        <dbReference type="ARBA" id="ARBA00022525"/>
    </source>
</evidence>
<dbReference type="InterPro" id="IPR018511">
    <property type="entry name" value="Hemolysin-typ_Ca-bd_CS"/>
</dbReference>
<evidence type="ECO:0000256" key="6">
    <source>
        <dbReference type="ARBA" id="ARBA00022656"/>
    </source>
</evidence>
<dbReference type="Proteomes" id="UP000285530">
    <property type="component" value="Unassembled WGS sequence"/>
</dbReference>
<evidence type="ECO:0000259" key="10">
    <source>
        <dbReference type="SMART" id="SM00235"/>
    </source>
</evidence>
<evidence type="ECO:0000256" key="1">
    <source>
        <dbReference type="ARBA" id="ARBA00001913"/>
    </source>
</evidence>
<evidence type="ECO:0000256" key="2">
    <source>
        <dbReference type="ARBA" id="ARBA00004370"/>
    </source>
</evidence>
<dbReference type="Pfam" id="PF13583">
    <property type="entry name" value="Reprolysin_4"/>
    <property type="match status" value="1"/>
</dbReference>
<keyword evidence="5" id="KW-0964">Secreted</keyword>
<evidence type="ECO:0000256" key="9">
    <source>
        <dbReference type="ARBA" id="ARBA00023136"/>
    </source>
</evidence>
<dbReference type="AlphaFoldDB" id="A0A418ZZY5"/>
<dbReference type="SUPFAM" id="SSF55486">
    <property type="entry name" value="Metalloproteases ('zincins'), catalytic domain"/>
    <property type="match status" value="1"/>
</dbReference>
<evidence type="ECO:0000313" key="12">
    <source>
        <dbReference type="Proteomes" id="UP000285530"/>
    </source>
</evidence>
<dbReference type="Gene3D" id="3.40.390.10">
    <property type="entry name" value="Collagenase (Catalytic Domain)"/>
    <property type="match status" value="1"/>
</dbReference>
<dbReference type="GO" id="GO:0005615">
    <property type="term" value="C:extracellular space"/>
    <property type="evidence" value="ECO:0007669"/>
    <property type="project" value="InterPro"/>
</dbReference>
<dbReference type="Pfam" id="PF08548">
    <property type="entry name" value="Peptidase_M10_C"/>
    <property type="match status" value="1"/>
</dbReference>
<dbReference type="InterPro" id="IPR001343">
    <property type="entry name" value="Hemolysn_Ca-bd"/>
</dbReference>
<comment type="subcellular location">
    <subcellularLocation>
        <location evidence="2">Membrane</location>
    </subcellularLocation>
    <subcellularLocation>
        <location evidence="3">Secreted</location>
    </subcellularLocation>
</comment>
<dbReference type="InterPro" id="IPR011049">
    <property type="entry name" value="Serralysin-like_metalloprot_C"/>
</dbReference>
<protein>
    <recommendedName>
        <fullName evidence="10">Peptidase metallopeptidase domain-containing protein</fullName>
    </recommendedName>
</protein>
<feature type="domain" description="Peptidase metallopeptidase" evidence="10">
    <location>
        <begin position="179"/>
        <end position="316"/>
    </location>
</feature>
<evidence type="ECO:0000256" key="8">
    <source>
        <dbReference type="ARBA" id="ARBA00023026"/>
    </source>
</evidence>
<gene>
    <name evidence="11" type="ORF">D3P06_04475</name>
</gene>
<dbReference type="GO" id="GO:0005509">
    <property type="term" value="F:calcium ion binding"/>
    <property type="evidence" value="ECO:0007669"/>
    <property type="project" value="InterPro"/>
</dbReference>
<organism evidence="11 12">
    <name type="scientific">Paracoccus aestuarii</name>
    <dbReference type="NCBI Taxonomy" id="453842"/>
    <lineage>
        <taxon>Bacteria</taxon>
        <taxon>Pseudomonadati</taxon>
        <taxon>Pseudomonadota</taxon>
        <taxon>Alphaproteobacteria</taxon>
        <taxon>Rhodobacterales</taxon>
        <taxon>Paracoccaceae</taxon>
        <taxon>Paracoccus</taxon>
    </lineage>
</organism>
<dbReference type="RefSeq" id="WP_119885412.1">
    <property type="nucleotide sequence ID" value="NZ_CP067169.1"/>
</dbReference>
<evidence type="ECO:0000256" key="7">
    <source>
        <dbReference type="ARBA" id="ARBA00022737"/>
    </source>
</evidence>
<comment type="cofactor">
    <cofactor evidence="1">
        <name>Ca(2+)</name>
        <dbReference type="ChEBI" id="CHEBI:29108"/>
    </cofactor>
</comment>
<name>A0A418ZZY5_9RHOB</name>
<keyword evidence="7" id="KW-0677">Repeat</keyword>
<dbReference type="Gene3D" id="2.60.120.380">
    <property type="match status" value="1"/>
</dbReference>
<dbReference type="CDD" id="cd04277">
    <property type="entry name" value="ZnMc_serralysin_like"/>
    <property type="match status" value="1"/>
</dbReference>
<dbReference type="GO" id="GO:0016020">
    <property type="term" value="C:membrane"/>
    <property type="evidence" value="ECO:0007669"/>
    <property type="project" value="UniProtKB-SubCell"/>
</dbReference>
<dbReference type="GO" id="GO:0008270">
    <property type="term" value="F:zinc ion binding"/>
    <property type="evidence" value="ECO:0007669"/>
    <property type="project" value="InterPro"/>
</dbReference>
<dbReference type="SUPFAM" id="SSF51120">
    <property type="entry name" value="beta-Roll"/>
    <property type="match status" value="2"/>
</dbReference>
<dbReference type="InterPro" id="IPR006026">
    <property type="entry name" value="Peptidase_Metallo"/>
</dbReference>
<comment type="similarity">
    <text evidence="4">Belongs to the peptidase M10B family.</text>
</comment>
<dbReference type="InterPro" id="IPR003995">
    <property type="entry name" value="RTX_toxin_determinant-A"/>
</dbReference>
<dbReference type="InterPro" id="IPR013858">
    <property type="entry name" value="Peptidase_M10B_C"/>
</dbReference>
<dbReference type="PANTHER" id="PTHR38340">
    <property type="entry name" value="S-LAYER PROTEIN"/>
    <property type="match status" value="1"/>
</dbReference>
<dbReference type="SMART" id="SM00235">
    <property type="entry name" value="ZnMc"/>
    <property type="match status" value="1"/>
</dbReference>
<keyword evidence="8" id="KW-0843">Virulence</keyword>
<sequence length="746" mass="78374">MCTICTAMRPFDPKCALTGLEGTEIDTLRATIRDNAGTSPGIWTTHRMAPGDVFHGNLNGSLDQDWVGIRLEAGRSYEIQLTGQTLADPLLRLYDSNGRWLATDDDGGPGLNSRLVFTPGQSGLYFLEADGFGGSAGSYELSARIIQPTAPLRPASMEVMADFLVNGYWSTQGQGARAFDTRFDNVITVNISELSGRANIMARAAMEAWASVADIRFRETGSNADIRFTEGMNGAWASSTMFGSRLVSSTINVSASWLDREGSQIGTYGFQTYLHEIGHALGLGHMGAYNGSGTFASSARFVNDSWQASVMSYFSQAGNPNVQASFAMAGTLMPADIMAIQRLYGAAGNRSLTAGDTIYGLGHNLGGSWLGRIFDAQSGLDRPGIKDARAIALTIWDSGGRDTINLSHDSAAQRVDLRMGTSSDVFGLRGNLQIAPGTMIENYFAGSGNDVVRGNTANNLLRGGPGNDLIHGLAGNDTIHGGAGHDQLFGGAGDDRLFGNQGNDRLSDPSGNNFMSGGLGNDTLIAGSGRDTLNGDDGNDSIMGGGGADMIHGGAGNDTLIGGPGNDWIDGGSGNDRMMGGLGRDTLRGGTGDDTIFGGEGNDVLFGGHGRDRLEGGAGNDILRGQQGNDRLMGQGGNDTLIGGLGSDTMTGGLGADVFRFLTAADSTMANPDLITDFRPGEDLLDFRALNLSYAGTGAHTGARSLRWDHDGGQTRILVDVNGDQRPDMMVRLAGRLDLDADDFIF</sequence>
<evidence type="ECO:0000256" key="3">
    <source>
        <dbReference type="ARBA" id="ARBA00004613"/>
    </source>
</evidence>
<accession>A0A418ZZY5</accession>
<dbReference type="InterPro" id="IPR050557">
    <property type="entry name" value="RTX_toxin/Mannuronan_C5-epim"/>
</dbReference>
<dbReference type="PROSITE" id="PS00330">
    <property type="entry name" value="HEMOLYSIN_CALCIUM"/>
    <property type="match status" value="5"/>
</dbReference>
<dbReference type="OrthoDB" id="733404at2"/>
<dbReference type="PRINTS" id="PR01488">
    <property type="entry name" value="RTXTOXINA"/>
</dbReference>
<dbReference type="InterPro" id="IPR034033">
    <property type="entry name" value="Serralysin-like"/>
</dbReference>
<evidence type="ECO:0000256" key="4">
    <source>
        <dbReference type="ARBA" id="ARBA00009490"/>
    </source>
</evidence>